<evidence type="ECO:0000313" key="9">
    <source>
        <dbReference type="Proteomes" id="UP001183388"/>
    </source>
</evidence>
<dbReference type="Pfam" id="PF00072">
    <property type="entry name" value="Response_reg"/>
    <property type="match status" value="1"/>
</dbReference>
<dbReference type="PRINTS" id="PR00038">
    <property type="entry name" value="HTHLUXR"/>
</dbReference>
<dbReference type="SUPFAM" id="SSF46894">
    <property type="entry name" value="C-terminal effector domain of the bipartite response regulators"/>
    <property type="match status" value="1"/>
</dbReference>
<evidence type="ECO:0000256" key="3">
    <source>
        <dbReference type="ARBA" id="ARBA00023125"/>
    </source>
</evidence>
<feature type="domain" description="HTH luxR-type" evidence="6">
    <location>
        <begin position="154"/>
        <end position="219"/>
    </location>
</feature>
<comment type="caution">
    <text evidence="8">The sequence shown here is derived from an EMBL/GenBank/DDBJ whole genome shotgun (WGS) entry which is preliminary data.</text>
</comment>
<dbReference type="Pfam" id="PF00196">
    <property type="entry name" value="GerE"/>
    <property type="match status" value="1"/>
</dbReference>
<name>A0ABU2LCP9_9ACTN</name>
<dbReference type="InterPro" id="IPR000792">
    <property type="entry name" value="Tscrpt_reg_LuxR_C"/>
</dbReference>
<dbReference type="CDD" id="cd06170">
    <property type="entry name" value="LuxR_C_like"/>
    <property type="match status" value="1"/>
</dbReference>
<dbReference type="InterPro" id="IPR011006">
    <property type="entry name" value="CheY-like_superfamily"/>
</dbReference>
<keyword evidence="1 5" id="KW-0597">Phosphoprotein</keyword>
<keyword evidence="4" id="KW-0804">Transcription</keyword>
<dbReference type="PANTHER" id="PTHR43214">
    <property type="entry name" value="TWO-COMPONENT RESPONSE REGULATOR"/>
    <property type="match status" value="1"/>
</dbReference>
<protein>
    <submittedName>
        <fullName evidence="8">Response regulator transcription factor</fullName>
    </submittedName>
</protein>
<dbReference type="EMBL" id="JAVREN010000028">
    <property type="protein sequence ID" value="MDT0308948.1"/>
    <property type="molecule type" value="Genomic_DNA"/>
</dbReference>
<dbReference type="PANTHER" id="PTHR43214:SF24">
    <property type="entry name" value="TRANSCRIPTIONAL REGULATORY PROTEIN NARL-RELATED"/>
    <property type="match status" value="1"/>
</dbReference>
<proteinExistence type="predicted"/>
<dbReference type="PROSITE" id="PS50110">
    <property type="entry name" value="RESPONSE_REGULATORY"/>
    <property type="match status" value="1"/>
</dbReference>
<feature type="domain" description="Response regulatory" evidence="7">
    <location>
        <begin position="5"/>
        <end position="125"/>
    </location>
</feature>
<evidence type="ECO:0000259" key="6">
    <source>
        <dbReference type="PROSITE" id="PS50043"/>
    </source>
</evidence>
<dbReference type="InterPro" id="IPR001789">
    <property type="entry name" value="Sig_transdc_resp-reg_receiver"/>
</dbReference>
<dbReference type="CDD" id="cd17535">
    <property type="entry name" value="REC_NarL-like"/>
    <property type="match status" value="1"/>
</dbReference>
<dbReference type="SMART" id="SM00421">
    <property type="entry name" value="HTH_LUXR"/>
    <property type="match status" value="1"/>
</dbReference>
<gene>
    <name evidence="8" type="ORF">RM780_18555</name>
</gene>
<evidence type="ECO:0000256" key="5">
    <source>
        <dbReference type="PROSITE-ProRule" id="PRU00169"/>
    </source>
</evidence>
<dbReference type="SMART" id="SM00448">
    <property type="entry name" value="REC"/>
    <property type="match status" value="1"/>
</dbReference>
<keyword evidence="3" id="KW-0238">DNA-binding</keyword>
<dbReference type="Proteomes" id="UP001183388">
    <property type="component" value="Unassembled WGS sequence"/>
</dbReference>
<reference evidence="9" key="1">
    <citation type="submission" date="2023-07" db="EMBL/GenBank/DDBJ databases">
        <title>30 novel species of actinomycetes from the DSMZ collection.</title>
        <authorList>
            <person name="Nouioui I."/>
        </authorList>
    </citation>
    <scope>NUCLEOTIDE SEQUENCE [LARGE SCALE GENOMIC DNA]</scope>
    <source>
        <strain evidence="9">DSM 44917</strain>
    </source>
</reference>
<evidence type="ECO:0000256" key="1">
    <source>
        <dbReference type="ARBA" id="ARBA00022553"/>
    </source>
</evidence>
<accession>A0ABU2LCP9</accession>
<evidence type="ECO:0000259" key="7">
    <source>
        <dbReference type="PROSITE" id="PS50110"/>
    </source>
</evidence>
<dbReference type="InterPro" id="IPR058245">
    <property type="entry name" value="NreC/VraR/RcsB-like_REC"/>
</dbReference>
<evidence type="ECO:0000256" key="4">
    <source>
        <dbReference type="ARBA" id="ARBA00023163"/>
    </source>
</evidence>
<dbReference type="SUPFAM" id="SSF52172">
    <property type="entry name" value="CheY-like"/>
    <property type="match status" value="1"/>
</dbReference>
<evidence type="ECO:0000256" key="2">
    <source>
        <dbReference type="ARBA" id="ARBA00023015"/>
    </source>
</evidence>
<dbReference type="RefSeq" id="WP_311631897.1">
    <property type="nucleotide sequence ID" value="NZ_JAVREN010000028.1"/>
</dbReference>
<keyword evidence="9" id="KW-1185">Reference proteome</keyword>
<feature type="modified residue" description="4-aspartylphosphate" evidence="5">
    <location>
        <position position="56"/>
    </location>
</feature>
<dbReference type="PROSITE" id="PS50043">
    <property type="entry name" value="HTH_LUXR_2"/>
    <property type="match status" value="1"/>
</dbReference>
<keyword evidence="2" id="KW-0805">Transcription regulation</keyword>
<dbReference type="Gene3D" id="3.40.50.2300">
    <property type="match status" value="1"/>
</dbReference>
<dbReference type="PROSITE" id="PS00622">
    <property type="entry name" value="HTH_LUXR_1"/>
    <property type="match status" value="1"/>
</dbReference>
<dbReference type="InterPro" id="IPR016032">
    <property type="entry name" value="Sig_transdc_resp-reg_C-effctor"/>
</dbReference>
<organism evidence="8 9">
    <name type="scientific">Streptomyces boetiae</name>
    <dbReference type="NCBI Taxonomy" id="3075541"/>
    <lineage>
        <taxon>Bacteria</taxon>
        <taxon>Bacillati</taxon>
        <taxon>Actinomycetota</taxon>
        <taxon>Actinomycetes</taxon>
        <taxon>Kitasatosporales</taxon>
        <taxon>Streptomycetaceae</taxon>
        <taxon>Streptomyces</taxon>
    </lineage>
</organism>
<evidence type="ECO:0000313" key="8">
    <source>
        <dbReference type="EMBL" id="MDT0308948.1"/>
    </source>
</evidence>
<sequence length="226" mass="24479">MPAIRVMLVDDQVLLRTGFRMVLAAQPDMEVAAEAGDGLEALEVLRSTSIDVVLMDVRMPRLDGVETTRRICQEGEGGPGDPKVLILTTFDLDEYAFSGLKAGAAGFMLKDVPPDELLGAIRAVHSGDAVVAPSTTRRLLDRFVTLLPTPDASAHPELDLLTDREREVLTLIAQGLSNGEIAQRLFVSEATVKTHVGRILAKLNLRDRVQAVVLAYETGLVRAGER</sequence>
<dbReference type="InterPro" id="IPR039420">
    <property type="entry name" value="WalR-like"/>
</dbReference>